<feature type="region of interest" description="Disordered" evidence="1">
    <location>
        <begin position="159"/>
        <end position="374"/>
    </location>
</feature>
<dbReference type="EMBL" id="CAJFCV020000005">
    <property type="protein sequence ID" value="CAG9122753.1"/>
    <property type="molecule type" value="Genomic_DNA"/>
</dbReference>
<dbReference type="Proteomes" id="UP000095284">
    <property type="component" value="Unplaced"/>
</dbReference>
<feature type="compositionally biased region" description="Low complexity" evidence="1">
    <location>
        <begin position="247"/>
        <end position="260"/>
    </location>
</feature>
<evidence type="ECO:0000313" key="2">
    <source>
        <dbReference type="EMBL" id="CAD5231515.1"/>
    </source>
</evidence>
<dbReference type="AlphaFoldDB" id="A0A1I7RSX5"/>
<evidence type="ECO:0000313" key="5">
    <source>
        <dbReference type="WBParaSite" id="BXY_0382900.1"/>
    </source>
</evidence>
<protein>
    <submittedName>
        <fullName evidence="2">(pine wood nematode) hypothetical protein</fullName>
    </submittedName>
</protein>
<dbReference type="Proteomes" id="UP000659654">
    <property type="component" value="Unassembled WGS sequence"/>
</dbReference>
<reference evidence="2" key="2">
    <citation type="submission" date="2020-09" db="EMBL/GenBank/DDBJ databases">
        <authorList>
            <person name="Kikuchi T."/>
        </authorList>
    </citation>
    <scope>NUCLEOTIDE SEQUENCE</scope>
    <source>
        <strain evidence="2">Ka4C1</strain>
    </source>
</reference>
<evidence type="ECO:0000313" key="4">
    <source>
        <dbReference type="Proteomes" id="UP000659654"/>
    </source>
</evidence>
<proteinExistence type="predicted"/>
<dbReference type="Proteomes" id="UP000582659">
    <property type="component" value="Unassembled WGS sequence"/>
</dbReference>
<gene>
    <name evidence="2" type="ORF">BXYJ_LOCUS11611</name>
</gene>
<dbReference type="EMBL" id="CAJFDI010000005">
    <property type="protein sequence ID" value="CAD5231515.1"/>
    <property type="molecule type" value="Genomic_DNA"/>
</dbReference>
<feature type="compositionally biased region" description="Basic and acidic residues" evidence="1">
    <location>
        <begin position="178"/>
        <end position="189"/>
    </location>
</feature>
<sequence length="374" mass="42930">MSNDPDRWERAMKVLYVKEGWRFQRKPESVGELRDHFRDCGIRRESLFENYLFEQYAKERLANRKARYNFLTLYDLADEYNNFFDENGELKESVDEADGSFHKVNEDERISFLRPRVLSFSRSDLPVNQECEMTIRPSGSREETPVNLHDDVFLATEENGVEIPTNSTRNKHPRKAERKGTFKKAEKPTTSKAASAKRQPLTAEPEVPMAKRLRRKVEPLPQPRISELPSEVLPPISRRLRDRKVQPKAAVAVGAGQQAPTRSRRVVPTPKPEKNVVPPPKPRRSKTVVPPPVRRANRLHSTPAAEPIRDPAPKKRGGRSKKPDPVPDQPQPKRTRRRALAPEAEEPRNHQAEGGGDNGSRYNLRSRTPINYKL</sequence>
<reference evidence="5" key="1">
    <citation type="submission" date="2016-11" db="UniProtKB">
        <authorList>
            <consortium name="WormBaseParasite"/>
        </authorList>
    </citation>
    <scope>IDENTIFICATION</scope>
</reference>
<feature type="compositionally biased region" description="Polar residues" evidence="1">
    <location>
        <begin position="360"/>
        <end position="374"/>
    </location>
</feature>
<evidence type="ECO:0000256" key="1">
    <source>
        <dbReference type="SAM" id="MobiDB-lite"/>
    </source>
</evidence>
<evidence type="ECO:0000313" key="3">
    <source>
        <dbReference type="Proteomes" id="UP000095284"/>
    </source>
</evidence>
<name>A0A1I7RSX5_BURXY</name>
<accession>A0A1I7RSX5</accession>
<keyword evidence="4" id="KW-1185">Reference proteome</keyword>
<dbReference type="WBParaSite" id="BXY_0382900.1">
    <property type="protein sequence ID" value="BXY_0382900.1"/>
    <property type="gene ID" value="BXY_0382900"/>
</dbReference>
<organism evidence="3 5">
    <name type="scientific">Bursaphelenchus xylophilus</name>
    <name type="common">Pinewood nematode worm</name>
    <name type="synonym">Aphelenchoides xylophilus</name>
    <dbReference type="NCBI Taxonomy" id="6326"/>
    <lineage>
        <taxon>Eukaryota</taxon>
        <taxon>Metazoa</taxon>
        <taxon>Ecdysozoa</taxon>
        <taxon>Nematoda</taxon>
        <taxon>Chromadorea</taxon>
        <taxon>Rhabditida</taxon>
        <taxon>Tylenchina</taxon>
        <taxon>Tylenchomorpha</taxon>
        <taxon>Aphelenchoidea</taxon>
        <taxon>Aphelenchoididae</taxon>
        <taxon>Bursaphelenchus</taxon>
    </lineage>
</organism>